<comment type="caution">
    <text evidence="2">The sequence shown here is derived from an EMBL/GenBank/DDBJ whole genome shotgun (WGS) entry which is preliminary data.</text>
</comment>
<evidence type="ECO:0000256" key="1">
    <source>
        <dbReference type="SAM" id="MobiDB-lite"/>
    </source>
</evidence>
<sequence>MVFLELQEDDVRSSGSSSPESTGSVETSISSRFGGNNYPSLFSSRPTTYGGASQPSERSGGSRVNNPSMYMRVTVLLLSQIREEPPPYTSPERYDSFENPLAGHGSHSFHPRMMTVCLLETHNLGLLCMILLQLSLTTGEEVEMEYEVDGWFYDEWNGAKGTGGFGDRGWWFSAKRVSSFGARV</sequence>
<dbReference type="InterPro" id="IPR053296">
    <property type="entry name" value="TSET_member_tstB"/>
</dbReference>
<feature type="region of interest" description="Disordered" evidence="1">
    <location>
        <begin position="1"/>
        <end position="66"/>
    </location>
</feature>
<proteinExistence type="predicted"/>
<protein>
    <submittedName>
        <fullName evidence="2">Uncharacterized protein</fullName>
    </submittedName>
</protein>
<dbReference type="EMBL" id="JBBPBM010000049">
    <property type="protein sequence ID" value="KAK8520673.1"/>
    <property type="molecule type" value="Genomic_DNA"/>
</dbReference>
<dbReference type="PANTHER" id="PTHR48151">
    <property type="entry name" value="SH3 DOMAIN-CONTAINING PROTEIN"/>
    <property type="match status" value="1"/>
</dbReference>
<accession>A0ABR2CLZ1</accession>
<reference evidence="2 3" key="1">
    <citation type="journal article" date="2024" name="G3 (Bethesda)">
        <title>Genome assembly of Hibiscus sabdariffa L. provides insights into metabolisms of medicinal natural products.</title>
        <authorList>
            <person name="Kim T."/>
        </authorList>
    </citation>
    <scope>NUCLEOTIDE SEQUENCE [LARGE SCALE GENOMIC DNA]</scope>
    <source>
        <strain evidence="2">TK-2024</strain>
        <tissue evidence="2">Old leaves</tissue>
    </source>
</reference>
<gene>
    <name evidence="2" type="ORF">V6N12_004603</name>
</gene>
<evidence type="ECO:0000313" key="3">
    <source>
        <dbReference type="Proteomes" id="UP001472677"/>
    </source>
</evidence>
<keyword evidence="3" id="KW-1185">Reference proteome</keyword>
<dbReference type="PANTHER" id="PTHR48151:SF3">
    <property type="entry name" value="SH3 DOMAIN-CONTAINING PROTEIN"/>
    <property type="match status" value="1"/>
</dbReference>
<name>A0ABR2CLZ1_9ROSI</name>
<feature type="compositionally biased region" description="Low complexity" evidence="1">
    <location>
        <begin position="13"/>
        <end position="28"/>
    </location>
</feature>
<evidence type="ECO:0000313" key="2">
    <source>
        <dbReference type="EMBL" id="KAK8520673.1"/>
    </source>
</evidence>
<feature type="compositionally biased region" description="Polar residues" evidence="1">
    <location>
        <begin position="29"/>
        <end position="66"/>
    </location>
</feature>
<dbReference type="Proteomes" id="UP001472677">
    <property type="component" value="Unassembled WGS sequence"/>
</dbReference>
<organism evidence="2 3">
    <name type="scientific">Hibiscus sabdariffa</name>
    <name type="common">roselle</name>
    <dbReference type="NCBI Taxonomy" id="183260"/>
    <lineage>
        <taxon>Eukaryota</taxon>
        <taxon>Viridiplantae</taxon>
        <taxon>Streptophyta</taxon>
        <taxon>Embryophyta</taxon>
        <taxon>Tracheophyta</taxon>
        <taxon>Spermatophyta</taxon>
        <taxon>Magnoliopsida</taxon>
        <taxon>eudicotyledons</taxon>
        <taxon>Gunneridae</taxon>
        <taxon>Pentapetalae</taxon>
        <taxon>rosids</taxon>
        <taxon>malvids</taxon>
        <taxon>Malvales</taxon>
        <taxon>Malvaceae</taxon>
        <taxon>Malvoideae</taxon>
        <taxon>Hibiscus</taxon>
    </lineage>
</organism>